<dbReference type="GO" id="GO:0006352">
    <property type="term" value="P:DNA-templated transcription initiation"/>
    <property type="evidence" value="ECO:0007669"/>
    <property type="project" value="InterPro"/>
</dbReference>
<keyword evidence="5" id="KW-0804">Transcription</keyword>
<name>A0A8J3UM59_9ACTN</name>
<dbReference type="EMBL" id="BOOP01000031">
    <property type="protein sequence ID" value="GII41250.1"/>
    <property type="molecule type" value="Genomic_DNA"/>
</dbReference>
<keyword evidence="7" id="KW-0240">DNA-directed RNA polymerase</keyword>
<evidence type="ECO:0000313" key="7">
    <source>
        <dbReference type="EMBL" id="GII41250.1"/>
    </source>
</evidence>
<dbReference type="InterPro" id="IPR014284">
    <property type="entry name" value="RNA_pol_sigma-70_dom"/>
</dbReference>
<dbReference type="AlphaFoldDB" id="A0A8J3UM59"/>
<dbReference type="GO" id="GO:0003677">
    <property type="term" value="F:DNA binding"/>
    <property type="evidence" value="ECO:0007669"/>
    <property type="project" value="UniProtKB-KW"/>
</dbReference>
<dbReference type="InterPro" id="IPR013325">
    <property type="entry name" value="RNA_pol_sigma_r2"/>
</dbReference>
<evidence type="ECO:0000256" key="4">
    <source>
        <dbReference type="ARBA" id="ARBA00023125"/>
    </source>
</evidence>
<dbReference type="RefSeq" id="WP_204076723.1">
    <property type="nucleotide sequence ID" value="NZ_BAABHI010000012.1"/>
</dbReference>
<dbReference type="NCBIfam" id="TIGR02937">
    <property type="entry name" value="sigma70-ECF"/>
    <property type="match status" value="1"/>
</dbReference>
<keyword evidence="2" id="KW-0805">Transcription regulation</keyword>
<dbReference type="InterPro" id="IPR036388">
    <property type="entry name" value="WH-like_DNA-bd_sf"/>
</dbReference>
<dbReference type="GO" id="GO:0016987">
    <property type="term" value="F:sigma factor activity"/>
    <property type="evidence" value="ECO:0007669"/>
    <property type="project" value="UniProtKB-KW"/>
</dbReference>
<protein>
    <submittedName>
        <fullName evidence="7">DNA-directed RNA polymerase sigma-70 factor</fullName>
    </submittedName>
</protein>
<dbReference type="Gene3D" id="1.10.10.10">
    <property type="entry name" value="Winged helix-like DNA-binding domain superfamily/Winged helix DNA-binding domain"/>
    <property type="match status" value="1"/>
</dbReference>
<proteinExistence type="inferred from homology"/>
<organism evidence="7 8">
    <name type="scientific">Planotetraspora phitsanulokensis</name>
    <dbReference type="NCBI Taxonomy" id="575192"/>
    <lineage>
        <taxon>Bacteria</taxon>
        <taxon>Bacillati</taxon>
        <taxon>Actinomycetota</taxon>
        <taxon>Actinomycetes</taxon>
        <taxon>Streptosporangiales</taxon>
        <taxon>Streptosporangiaceae</taxon>
        <taxon>Planotetraspora</taxon>
    </lineage>
</organism>
<dbReference type="PANTHER" id="PTHR43133:SF8">
    <property type="entry name" value="RNA POLYMERASE SIGMA FACTOR HI_1459-RELATED"/>
    <property type="match status" value="1"/>
</dbReference>
<feature type="domain" description="RNA polymerase sigma-70 region 2" evidence="6">
    <location>
        <begin position="25"/>
        <end position="92"/>
    </location>
</feature>
<dbReference type="SUPFAM" id="SSF88659">
    <property type="entry name" value="Sigma3 and sigma4 domains of RNA polymerase sigma factors"/>
    <property type="match status" value="1"/>
</dbReference>
<evidence type="ECO:0000256" key="2">
    <source>
        <dbReference type="ARBA" id="ARBA00023015"/>
    </source>
</evidence>
<dbReference type="Proteomes" id="UP000622547">
    <property type="component" value="Unassembled WGS sequence"/>
</dbReference>
<dbReference type="InterPro" id="IPR039425">
    <property type="entry name" value="RNA_pol_sigma-70-like"/>
</dbReference>
<dbReference type="SUPFAM" id="SSF88946">
    <property type="entry name" value="Sigma2 domain of RNA polymerase sigma factors"/>
    <property type="match status" value="1"/>
</dbReference>
<dbReference type="InterPro" id="IPR013324">
    <property type="entry name" value="RNA_pol_sigma_r3/r4-like"/>
</dbReference>
<dbReference type="GO" id="GO:0000428">
    <property type="term" value="C:DNA-directed RNA polymerase complex"/>
    <property type="evidence" value="ECO:0007669"/>
    <property type="project" value="UniProtKB-KW"/>
</dbReference>
<evidence type="ECO:0000259" key="6">
    <source>
        <dbReference type="Pfam" id="PF04542"/>
    </source>
</evidence>
<evidence type="ECO:0000256" key="1">
    <source>
        <dbReference type="ARBA" id="ARBA00010641"/>
    </source>
</evidence>
<dbReference type="PANTHER" id="PTHR43133">
    <property type="entry name" value="RNA POLYMERASE ECF-TYPE SIGMA FACTO"/>
    <property type="match status" value="1"/>
</dbReference>
<evidence type="ECO:0000256" key="3">
    <source>
        <dbReference type="ARBA" id="ARBA00023082"/>
    </source>
</evidence>
<reference evidence="7 8" key="1">
    <citation type="submission" date="2021-01" db="EMBL/GenBank/DDBJ databases">
        <title>Whole genome shotgun sequence of Planotetraspora phitsanulokensis NBRC 104273.</title>
        <authorList>
            <person name="Komaki H."/>
            <person name="Tamura T."/>
        </authorList>
    </citation>
    <scope>NUCLEOTIDE SEQUENCE [LARGE SCALE GENOMIC DNA]</scope>
    <source>
        <strain evidence="7 8">NBRC 104273</strain>
    </source>
</reference>
<sequence length="200" mass="22404">MAEDSTLADLVVRAQKGDQDAWGRLVERYAPFVWAICNRYRLNLQDRDDVAQMVWLRTVEKLGSLQQPEAFAGWLATVTQRECLHASRAVRRRESNEHALDLEREMGDESVMIGQELERCERRAALRAAFAQLPPHCRQLLLLLAQEQQLSYREIAERLCLSIGGIGPTRGRCLARLRRSPHLKGFLGPAAGSAGGGGDV</sequence>
<evidence type="ECO:0000256" key="5">
    <source>
        <dbReference type="ARBA" id="ARBA00023163"/>
    </source>
</evidence>
<comment type="caution">
    <text evidence="7">The sequence shown here is derived from an EMBL/GenBank/DDBJ whole genome shotgun (WGS) entry which is preliminary data.</text>
</comment>
<comment type="similarity">
    <text evidence="1">Belongs to the sigma-70 factor family. ECF subfamily.</text>
</comment>
<accession>A0A8J3UM59</accession>
<gene>
    <name evidence="7" type="primary">rpoE_28</name>
    <name evidence="7" type="ORF">Pph01_62530</name>
</gene>
<dbReference type="Gene3D" id="1.10.1740.10">
    <property type="match status" value="1"/>
</dbReference>
<keyword evidence="8" id="KW-1185">Reference proteome</keyword>
<dbReference type="Pfam" id="PF04542">
    <property type="entry name" value="Sigma70_r2"/>
    <property type="match status" value="1"/>
</dbReference>
<keyword evidence="3" id="KW-0731">Sigma factor</keyword>
<evidence type="ECO:0000313" key="8">
    <source>
        <dbReference type="Proteomes" id="UP000622547"/>
    </source>
</evidence>
<dbReference type="InterPro" id="IPR007627">
    <property type="entry name" value="RNA_pol_sigma70_r2"/>
</dbReference>
<keyword evidence="4" id="KW-0238">DNA-binding</keyword>